<dbReference type="Proteomes" id="UP000230833">
    <property type="component" value="Unassembled WGS sequence"/>
</dbReference>
<evidence type="ECO:0000313" key="3">
    <source>
        <dbReference type="EMBL" id="PIR46760.1"/>
    </source>
</evidence>
<name>A0A2H0RJZ2_9BACT</name>
<sequence length="92" mass="10389">MHLTSKQWTAIFVAVVVIAVVLFAYSALRPTDDSLLTPEEIRRRMQAVNGHSSLTPEERDSVVRSMTAQPSESSMTVEERERVLQSMMAQPR</sequence>
<reference evidence="3 4" key="1">
    <citation type="submission" date="2017-09" db="EMBL/GenBank/DDBJ databases">
        <title>Depth-based differentiation of microbial function through sediment-hosted aquifers and enrichment of novel symbionts in the deep terrestrial subsurface.</title>
        <authorList>
            <person name="Probst A.J."/>
            <person name="Ladd B."/>
            <person name="Jarett J.K."/>
            <person name="Geller-Mcgrath D.E."/>
            <person name="Sieber C.M."/>
            <person name="Emerson J.B."/>
            <person name="Anantharaman K."/>
            <person name="Thomas B.C."/>
            <person name="Malmstrom R."/>
            <person name="Stieglmeier M."/>
            <person name="Klingl A."/>
            <person name="Woyke T."/>
            <person name="Ryan C.M."/>
            <person name="Banfield J.F."/>
        </authorList>
    </citation>
    <scope>NUCLEOTIDE SEQUENCE [LARGE SCALE GENOMIC DNA]</scope>
    <source>
        <strain evidence="3">CG10_big_fil_rev_8_21_14_0_10_45_14</strain>
    </source>
</reference>
<protein>
    <submittedName>
        <fullName evidence="3">Uncharacterized protein</fullName>
    </submittedName>
</protein>
<keyword evidence="2" id="KW-1133">Transmembrane helix</keyword>
<keyword evidence="2" id="KW-0472">Membrane</keyword>
<gene>
    <name evidence="3" type="ORF">COV07_02755</name>
</gene>
<proteinExistence type="predicted"/>
<evidence type="ECO:0000256" key="2">
    <source>
        <dbReference type="SAM" id="Phobius"/>
    </source>
</evidence>
<feature type="compositionally biased region" description="Polar residues" evidence="1">
    <location>
        <begin position="64"/>
        <end position="76"/>
    </location>
</feature>
<feature type="transmembrane region" description="Helical" evidence="2">
    <location>
        <begin position="7"/>
        <end position="28"/>
    </location>
</feature>
<dbReference type="AlphaFoldDB" id="A0A2H0RJZ2"/>
<organism evidence="3 4">
    <name type="scientific">Candidatus Vogelbacteria bacterium CG10_big_fil_rev_8_21_14_0_10_45_14</name>
    <dbReference type="NCBI Taxonomy" id="1975042"/>
    <lineage>
        <taxon>Bacteria</taxon>
        <taxon>Candidatus Vogeliibacteriota</taxon>
    </lineage>
</organism>
<evidence type="ECO:0000256" key="1">
    <source>
        <dbReference type="SAM" id="MobiDB-lite"/>
    </source>
</evidence>
<dbReference type="EMBL" id="PCYL01000029">
    <property type="protein sequence ID" value="PIR46760.1"/>
    <property type="molecule type" value="Genomic_DNA"/>
</dbReference>
<keyword evidence="2" id="KW-0812">Transmembrane</keyword>
<comment type="caution">
    <text evidence="3">The sequence shown here is derived from an EMBL/GenBank/DDBJ whole genome shotgun (WGS) entry which is preliminary data.</text>
</comment>
<accession>A0A2H0RJZ2</accession>
<evidence type="ECO:0000313" key="4">
    <source>
        <dbReference type="Proteomes" id="UP000230833"/>
    </source>
</evidence>
<feature type="region of interest" description="Disordered" evidence="1">
    <location>
        <begin position="47"/>
        <end position="80"/>
    </location>
</feature>